<evidence type="ECO:0000313" key="3">
    <source>
        <dbReference type="Proteomes" id="UP000037179"/>
    </source>
</evidence>
<sequence length="144" mass="15846">MAIRIPVGGGSSLGEATRSDAEARTRGVPVGDGRAVRTRLDAIELRDAECGCVEYFRVMQYRGFDNPDAGEDPELAQARIFLDELERHVVKLTRRLQTAPTPEARQSINAELSAVRRYVERIHRRFPGIAVAHPFRGAPPGAPA</sequence>
<evidence type="ECO:0000313" key="2">
    <source>
        <dbReference type="EMBL" id="GAP31351.1"/>
    </source>
</evidence>
<reference evidence="3" key="1">
    <citation type="submission" date="2015-07" db="EMBL/GenBank/DDBJ databases">
        <title>Nocardia seriolae U-1 whole genome shotgun sequence.</title>
        <authorList>
            <person name="Imajoh M."/>
            <person name="Fukumoto Y."/>
            <person name="Sukeda M."/>
            <person name="Yamane J."/>
            <person name="Yamasaki K."/>
            <person name="Shimizu M."/>
            <person name="Ohnishi K."/>
            <person name="Oshima S."/>
        </authorList>
    </citation>
    <scope>NUCLEOTIDE SEQUENCE [LARGE SCALE GENOMIC DNA]</scope>
    <source>
        <strain evidence="3">U-1</strain>
    </source>
</reference>
<keyword evidence="3" id="KW-1185">Reference proteome</keyword>
<name>A0ABC9Z1B9_9NOCA</name>
<proteinExistence type="predicted"/>
<evidence type="ECO:0000256" key="1">
    <source>
        <dbReference type="SAM" id="MobiDB-lite"/>
    </source>
</evidence>
<dbReference type="EMBL" id="BBYQ01000112">
    <property type="protein sequence ID" value="GAP31351.1"/>
    <property type="molecule type" value="Genomic_DNA"/>
</dbReference>
<reference evidence="2 3" key="2">
    <citation type="journal article" date="2016" name="Genome Announc.">
        <title>Draft Genome Sequence of Erythromycin- and Oxytetracycline-Sensitive Nocardia seriolae Strain U-1 (NBRC 110359).</title>
        <authorList>
            <person name="Imajoh M."/>
            <person name="Sukeda M."/>
            <person name="Shimizu M."/>
            <person name="Yamane J."/>
            <person name="Ohnishi K."/>
            <person name="Oshima S."/>
        </authorList>
    </citation>
    <scope>NUCLEOTIDE SEQUENCE [LARGE SCALE GENOMIC DNA]</scope>
    <source>
        <strain evidence="2 3">U-1</strain>
    </source>
</reference>
<feature type="region of interest" description="Disordered" evidence="1">
    <location>
        <begin position="1"/>
        <end position="28"/>
    </location>
</feature>
<protein>
    <submittedName>
        <fullName evidence="2">Uncharacterized protein</fullName>
    </submittedName>
</protein>
<dbReference type="AlphaFoldDB" id="A0ABC9Z1B9"/>
<feature type="non-terminal residue" evidence="2">
    <location>
        <position position="144"/>
    </location>
</feature>
<gene>
    <name evidence="2" type="ORF">NSK11_contig00112-0001</name>
</gene>
<organism evidence="2 3">
    <name type="scientific">Nocardia seriolae</name>
    <dbReference type="NCBI Taxonomy" id="37332"/>
    <lineage>
        <taxon>Bacteria</taxon>
        <taxon>Bacillati</taxon>
        <taxon>Actinomycetota</taxon>
        <taxon>Actinomycetes</taxon>
        <taxon>Mycobacteriales</taxon>
        <taxon>Nocardiaceae</taxon>
        <taxon>Nocardia</taxon>
    </lineage>
</organism>
<accession>A0ABC9Z1B9</accession>
<dbReference type="Proteomes" id="UP000037179">
    <property type="component" value="Unassembled WGS sequence"/>
</dbReference>
<comment type="caution">
    <text evidence="2">The sequence shown here is derived from an EMBL/GenBank/DDBJ whole genome shotgun (WGS) entry which is preliminary data.</text>
</comment>